<gene>
    <name evidence="1" type="ORF">DVH24_000997</name>
</gene>
<sequence length="270" mass="29926">MFGGLECKRYFVCSSEGSESSCGNSSEGSPSCGFSSAPLDFERIGCRFSLLNHDGDDYKLTPGTDSRSDCFLSDFPSPSYKSSCWSHDFQSSTSSVSTPSEEQTEISCGCDFSSEHASEAEVLEDLTTTDEPLFWPFEQKTDWNSEETWNYFSISPRKGIGITASGTPPDSIPSKHHDRNMDVEEGQGVRLVFRISSIEDYEIEAKIQGTRKWKVHVNEPVGVVNECIEVDIASKEVPIEMFMGLAEFDGHEGVDSEFNEDDFSLHASLC</sequence>
<evidence type="ECO:0000313" key="2">
    <source>
        <dbReference type="Proteomes" id="UP000290289"/>
    </source>
</evidence>
<dbReference type="Proteomes" id="UP000290289">
    <property type="component" value="Chromosome 4"/>
</dbReference>
<organism evidence="1 2">
    <name type="scientific">Malus domestica</name>
    <name type="common">Apple</name>
    <name type="synonym">Pyrus malus</name>
    <dbReference type="NCBI Taxonomy" id="3750"/>
    <lineage>
        <taxon>Eukaryota</taxon>
        <taxon>Viridiplantae</taxon>
        <taxon>Streptophyta</taxon>
        <taxon>Embryophyta</taxon>
        <taxon>Tracheophyta</taxon>
        <taxon>Spermatophyta</taxon>
        <taxon>Magnoliopsida</taxon>
        <taxon>eudicotyledons</taxon>
        <taxon>Gunneridae</taxon>
        <taxon>Pentapetalae</taxon>
        <taxon>rosids</taxon>
        <taxon>fabids</taxon>
        <taxon>Rosales</taxon>
        <taxon>Rosaceae</taxon>
        <taxon>Amygdaloideae</taxon>
        <taxon>Maleae</taxon>
        <taxon>Malus</taxon>
    </lineage>
</organism>
<accession>A0A498K529</accession>
<dbReference type="AlphaFoldDB" id="A0A498K529"/>
<reference evidence="1 2" key="1">
    <citation type="submission" date="2018-10" db="EMBL/GenBank/DDBJ databases">
        <title>A high-quality apple genome assembly.</title>
        <authorList>
            <person name="Hu J."/>
        </authorList>
    </citation>
    <scope>NUCLEOTIDE SEQUENCE [LARGE SCALE GENOMIC DNA]</scope>
    <source>
        <strain evidence="2">cv. HFTH1</strain>
        <tissue evidence="1">Young leaf</tissue>
    </source>
</reference>
<protein>
    <submittedName>
        <fullName evidence="1">Uncharacterized protein</fullName>
    </submittedName>
</protein>
<name>A0A498K529_MALDO</name>
<dbReference type="EMBL" id="RDQH01000330">
    <property type="protein sequence ID" value="RXI00763.1"/>
    <property type="molecule type" value="Genomic_DNA"/>
</dbReference>
<dbReference type="PANTHER" id="PTHR36707:SF1">
    <property type="entry name" value="T20M3.17 PROTEIN"/>
    <property type="match status" value="1"/>
</dbReference>
<evidence type="ECO:0000313" key="1">
    <source>
        <dbReference type="EMBL" id="RXI00763.1"/>
    </source>
</evidence>
<proteinExistence type="predicted"/>
<keyword evidence="2" id="KW-1185">Reference proteome</keyword>
<comment type="caution">
    <text evidence="1">The sequence shown here is derived from an EMBL/GenBank/DDBJ whole genome shotgun (WGS) entry which is preliminary data.</text>
</comment>
<dbReference type="PANTHER" id="PTHR36707">
    <property type="entry name" value="T20M3.17 PROTEIN"/>
    <property type="match status" value="1"/>
</dbReference>